<dbReference type="GO" id="GO:0006207">
    <property type="term" value="P:'de novo' pyrimidine nucleobase biosynthetic process"/>
    <property type="evidence" value="ECO:0007669"/>
    <property type="project" value="InterPro"/>
</dbReference>
<comment type="caution">
    <text evidence="14">The sequence shown here is derived from an EMBL/GenBank/DDBJ whole genome shotgun (WGS) entry which is preliminary data.</text>
</comment>
<dbReference type="CDD" id="cd04740">
    <property type="entry name" value="DHOD_1B_like"/>
    <property type="match status" value="1"/>
</dbReference>
<feature type="binding site" evidence="12">
    <location>
        <position position="166"/>
    </location>
    <ligand>
        <name>FMN</name>
        <dbReference type="ChEBI" id="CHEBI:58210"/>
    </ligand>
</feature>
<dbReference type="NCBIfam" id="TIGR01037">
    <property type="entry name" value="pyrD_sub1_fam"/>
    <property type="match status" value="1"/>
</dbReference>
<feature type="binding site" evidence="12">
    <location>
        <begin position="71"/>
        <end position="75"/>
    </location>
    <ligand>
        <name>substrate</name>
    </ligand>
</feature>
<comment type="similarity">
    <text evidence="4 12">Belongs to the dihydroorotate dehydrogenase family. Type 1 subfamily.</text>
</comment>
<dbReference type="InterPro" id="IPR050074">
    <property type="entry name" value="DHO_dehydrogenase"/>
</dbReference>
<sequence length="304" mass="31906">MKQLDLSSELVPGLKLKNPVMPASGTYDYGGDANAFDPSLLGAIVTKSVSAVPRSGNAPPRIHETPCGLLNAVGIPSEGVKAFRRNTLPALKQYNTVLIVSVAGETPADFARVISSLEEENGIGAYELNFSCPNLGDGMPFGTDPELLYLAVKQIRKATSRPLIVKLSPNVADIKLMGRQAQDAGADILTVANTLTGMAIDVLRRRPVLGNIFGGLSGPAIKPVALRMVWEVAGAVSIPVIGVGGIANATDALEFILAGAKAVQVGTANFTNPMVMLEIIEGIRSYMKENGFISLADIVGLARK</sequence>
<evidence type="ECO:0000313" key="14">
    <source>
        <dbReference type="EMBL" id="PRR73457.1"/>
    </source>
</evidence>
<keyword evidence="9 12" id="KW-0560">Oxidoreductase</keyword>
<dbReference type="Gene3D" id="3.20.20.70">
    <property type="entry name" value="Aldolase class I"/>
    <property type="match status" value="1"/>
</dbReference>
<reference evidence="14 15" key="1">
    <citation type="submission" date="2018-03" db="EMBL/GenBank/DDBJ databases">
        <title>Genome sequence of Moorella stamsii DSM 26217.</title>
        <authorList>
            <person name="Poehlein A."/>
            <person name="Daniel R."/>
        </authorList>
    </citation>
    <scope>NUCLEOTIDE SEQUENCE [LARGE SCALE GENOMIC DNA]</scope>
    <source>
        <strain evidence="15">DSM 26217</strain>
    </source>
</reference>
<evidence type="ECO:0000256" key="4">
    <source>
        <dbReference type="ARBA" id="ARBA00008008"/>
    </source>
</evidence>
<comment type="caution">
    <text evidence="12">Lacks conserved residue(s) required for the propagation of feature annotation.</text>
</comment>
<evidence type="ECO:0000256" key="5">
    <source>
        <dbReference type="ARBA" id="ARBA00022490"/>
    </source>
</evidence>
<evidence type="ECO:0000256" key="3">
    <source>
        <dbReference type="ARBA" id="ARBA00004715"/>
    </source>
</evidence>
<feature type="binding site" evidence="12">
    <location>
        <begin position="193"/>
        <end position="194"/>
    </location>
    <ligand>
        <name>substrate</name>
    </ligand>
</feature>
<dbReference type="GO" id="GO:0004589">
    <property type="term" value="F:dihydroorotate dehydrogenase (NAD+) activity"/>
    <property type="evidence" value="ECO:0007669"/>
    <property type="project" value="UniProtKB-EC"/>
</dbReference>
<dbReference type="GO" id="GO:0044205">
    <property type="term" value="P:'de novo' UMP biosynthetic process"/>
    <property type="evidence" value="ECO:0007669"/>
    <property type="project" value="UniProtKB-UniRule"/>
</dbReference>
<dbReference type="EMBL" id="PVXL01000040">
    <property type="protein sequence ID" value="PRR73457.1"/>
    <property type="molecule type" value="Genomic_DNA"/>
</dbReference>
<organism evidence="14 15">
    <name type="scientific">Neomoorella stamsii</name>
    <dbReference type="NCBI Taxonomy" id="1266720"/>
    <lineage>
        <taxon>Bacteria</taxon>
        <taxon>Bacillati</taxon>
        <taxon>Bacillota</taxon>
        <taxon>Clostridia</taxon>
        <taxon>Neomoorellales</taxon>
        <taxon>Neomoorellaceae</taxon>
        <taxon>Neomoorella</taxon>
    </lineage>
</organism>
<dbReference type="InterPro" id="IPR001295">
    <property type="entry name" value="Dihydroorotate_DH_CS"/>
</dbReference>
<evidence type="ECO:0000256" key="7">
    <source>
        <dbReference type="ARBA" id="ARBA00022643"/>
    </source>
</evidence>
<evidence type="ECO:0000256" key="9">
    <source>
        <dbReference type="ARBA" id="ARBA00023002"/>
    </source>
</evidence>
<feature type="active site" description="Nucleophile" evidence="12">
    <location>
        <position position="132"/>
    </location>
</feature>
<comment type="function">
    <text evidence="1">Catalyzes the conversion of dihydroorotate to orotate with NAD(+) as electron acceptor.</text>
</comment>
<dbReference type="AlphaFoldDB" id="A0A9X7J3B3"/>
<evidence type="ECO:0000256" key="12">
    <source>
        <dbReference type="HAMAP-Rule" id="MF_00224"/>
    </source>
</evidence>
<dbReference type="FunFam" id="3.20.20.70:FF:000027">
    <property type="entry name" value="Dihydropyrimidine dehydrogenase [NADP(+)]"/>
    <property type="match status" value="1"/>
</dbReference>
<gene>
    <name evidence="14" type="primary">pyrD_1</name>
    <name evidence="12" type="synonym">pyrD</name>
    <name evidence="14" type="ORF">MOST_13050</name>
</gene>
<dbReference type="InterPro" id="IPR013785">
    <property type="entry name" value="Aldolase_TIM"/>
</dbReference>
<feature type="binding site" evidence="12">
    <location>
        <position position="129"/>
    </location>
    <ligand>
        <name>substrate</name>
    </ligand>
</feature>
<feature type="domain" description="Dihydroorotate dehydrogenase catalytic" evidence="13">
    <location>
        <begin position="11"/>
        <end position="287"/>
    </location>
</feature>
<comment type="catalytic activity">
    <reaction evidence="12">
        <text>(S)-dihydroorotate + A = orotate + AH2</text>
        <dbReference type="Rhea" id="RHEA:18073"/>
        <dbReference type="ChEBI" id="CHEBI:13193"/>
        <dbReference type="ChEBI" id="CHEBI:17499"/>
        <dbReference type="ChEBI" id="CHEBI:30839"/>
        <dbReference type="ChEBI" id="CHEBI:30864"/>
    </reaction>
</comment>
<keyword evidence="7 12" id="KW-0288">FMN</keyword>
<dbReference type="SUPFAM" id="SSF51395">
    <property type="entry name" value="FMN-linked oxidoreductases"/>
    <property type="match status" value="1"/>
</dbReference>
<dbReference type="PROSITE" id="PS00911">
    <property type="entry name" value="DHODEHASE_1"/>
    <property type="match status" value="1"/>
</dbReference>
<dbReference type="Proteomes" id="UP000239430">
    <property type="component" value="Unassembled WGS sequence"/>
</dbReference>
<feature type="binding site" evidence="12">
    <location>
        <begin position="244"/>
        <end position="245"/>
    </location>
    <ligand>
        <name>FMN</name>
        <dbReference type="ChEBI" id="CHEBI:58210"/>
    </ligand>
</feature>
<feature type="binding site" evidence="12">
    <location>
        <position position="24"/>
    </location>
    <ligand>
        <name>FMN</name>
        <dbReference type="ChEBI" id="CHEBI:58210"/>
    </ligand>
</feature>
<dbReference type="PIRSF" id="PIRSF000164">
    <property type="entry name" value="DHO_oxidase"/>
    <property type="match status" value="1"/>
</dbReference>
<comment type="cofactor">
    <cofactor evidence="12">
        <name>FMN</name>
        <dbReference type="ChEBI" id="CHEBI:58210"/>
    </cofactor>
    <text evidence="12">Binds 1 FMN per subunit.</text>
</comment>
<evidence type="ECO:0000256" key="1">
    <source>
        <dbReference type="ARBA" id="ARBA00003616"/>
    </source>
</evidence>
<dbReference type="HAMAP" id="MF_00224">
    <property type="entry name" value="DHO_dh_type1"/>
    <property type="match status" value="1"/>
</dbReference>
<dbReference type="NCBIfam" id="NF005574">
    <property type="entry name" value="PRK07259.1"/>
    <property type="match status" value="1"/>
</dbReference>
<dbReference type="EC" id="1.3.-.-" evidence="12"/>
<feature type="binding site" evidence="12">
    <location>
        <position position="47"/>
    </location>
    <ligand>
        <name>substrate</name>
    </ligand>
</feature>
<dbReference type="InterPro" id="IPR024920">
    <property type="entry name" value="Dihydroorotate_DH_1"/>
</dbReference>
<feature type="binding site" evidence="12">
    <location>
        <begin position="266"/>
        <end position="267"/>
    </location>
    <ligand>
        <name>FMN</name>
        <dbReference type="ChEBI" id="CHEBI:58210"/>
    </ligand>
</feature>
<evidence type="ECO:0000256" key="8">
    <source>
        <dbReference type="ARBA" id="ARBA00022975"/>
    </source>
</evidence>
<dbReference type="Pfam" id="PF01180">
    <property type="entry name" value="DHO_dh"/>
    <property type="match status" value="1"/>
</dbReference>
<keyword evidence="8 12" id="KW-0665">Pyrimidine biosynthesis</keyword>
<dbReference type="InterPro" id="IPR005720">
    <property type="entry name" value="Dihydroorotate_DH_cat"/>
</dbReference>
<dbReference type="InterPro" id="IPR049622">
    <property type="entry name" value="Dihydroorotate_DH_I"/>
</dbReference>
<comment type="pathway">
    <text evidence="3">Pyrimidine metabolism; UMP biosynthesis via de novo pathway; orotate from (S)-dihydroorotate (NAD(+) route): step 1/1.</text>
</comment>
<evidence type="ECO:0000256" key="10">
    <source>
        <dbReference type="ARBA" id="ARBA00023027"/>
    </source>
</evidence>
<proteinExistence type="inferred from homology"/>
<name>A0A9X7J3B3_9FIRM</name>
<keyword evidence="15" id="KW-1185">Reference proteome</keyword>
<dbReference type="InterPro" id="IPR033888">
    <property type="entry name" value="DHOD_1B"/>
</dbReference>
<evidence type="ECO:0000259" key="13">
    <source>
        <dbReference type="Pfam" id="PF01180"/>
    </source>
</evidence>
<dbReference type="PANTHER" id="PTHR48109">
    <property type="entry name" value="DIHYDROOROTATE DEHYDROGENASE (QUINONE), MITOCHONDRIAL-RELATED"/>
    <property type="match status" value="1"/>
</dbReference>
<evidence type="ECO:0000256" key="11">
    <source>
        <dbReference type="ARBA" id="ARBA00048996"/>
    </source>
</evidence>
<feature type="binding site" evidence="12">
    <location>
        <position position="129"/>
    </location>
    <ligand>
        <name>FMN</name>
        <dbReference type="ChEBI" id="CHEBI:58210"/>
    </ligand>
</feature>
<feature type="binding site" evidence="12">
    <location>
        <begin position="47"/>
        <end position="48"/>
    </location>
    <ligand>
        <name>FMN</name>
        <dbReference type="ChEBI" id="CHEBI:58210"/>
    </ligand>
</feature>
<accession>A0A9X7J3B3</accession>
<dbReference type="PANTHER" id="PTHR48109:SF1">
    <property type="entry name" value="DIHYDROOROTATE DEHYDROGENASE (FUMARATE)"/>
    <property type="match status" value="1"/>
</dbReference>
<comment type="catalytic activity">
    <reaction evidence="11">
        <text>(S)-dihydroorotate + NAD(+) = orotate + NADH + H(+)</text>
        <dbReference type="Rhea" id="RHEA:13513"/>
        <dbReference type="ChEBI" id="CHEBI:15378"/>
        <dbReference type="ChEBI" id="CHEBI:30839"/>
        <dbReference type="ChEBI" id="CHEBI:30864"/>
        <dbReference type="ChEBI" id="CHEBI:57540"/>
        <dbReference type="ChEBI" id="CHEBI:57945"/>
        <dbReference type="EC" id="1.3.1.14"/>
    </reaction>
</comment>
<dbReference type="GO" id="GO:0005737">
    <property type="term" value="C:cytoplasm"/>
    <property type="evidence" value="ECO:0007669"/>
    <property type="project" value="UniProtKB-SubCell"/>
</dbReference>
<evidence type="ECO:0000256" key="2">
    <source>
        <dbReference type="ARBA" id="ARBA00004496"/>
    </source>
</evidence>
<keyword evidence="5 12" id="KW-0963">Cytoplasm</keyword>
<protein>
    <recommendedName>
        <fullName evidence="12">Dihydroorotate dehydrogenase</fullName>
        <shortName evidence="12">DHOD</shortName>
        <shortName evidence="12">DHODase</shortName>
        <shortName evidence="12">DHOdehase</shortName>
        <ecNumber evidence="12">1.3.-.-</ecNumber>
    </recommendedName>
</protein>
<comment type="subcellular location">
    <subcellularLocation>
        <location evidence="2 12">Cytoplasm</location>
    </subcellularLocation>
</comment>
<evidence type="ECO:0000313" key="15">
    <source>
        <dbReference type="Proteomes" id="UP000239430"/>
    </source>
</evidence>
<dbReference type="InterPro" id="IPR012135">
    <property type="entry name" value="Dihydroorotate_DH_1_2"/>
</dbReference>
<dbReference type="PROSITE" id="PS00912">
    <property type="entry name" value="DHODEHASE_2"/>
    <property type="match status" value="1"/>
</dbReference>
<keyword evidence="6 12" id="KW-0285">Flavoprotein</keyword>
<feature type="binding site" evidence="12">
    <location>
        <position position="218"/>
    </location>
    <ligand>
        <name>FMN</name>
        <dbReference type="ChEBI" id="CHEBI:58210"/>
    </ligand>
</feature>
<evidence type="ECO:0000256" key="6">
    <source>
        <dbReference type="ARBA" id="ARBA00022630"/>
    </source>
</evidence>
<keyword evidence="10" id="KW-0520">NAD</keyword>